<feature type="coiled-coil region" evidence="1">
    <location>
        <begin position="89"/>
        <end position="116"/>
    </location>
</feature>
<gene>
    <name evidence="2" type="ORF">SAMN05421799_10168</name>
</gene>
<protein>
    <submittedName>
        <fullName evidence="2">Polyhydroxyalkanoate synthesis regulator phasin</fullName>
    </submittedName>
</protein>
<evidence type="ECO:0000256" key="1">
    <source>
        <dbReference type="SAM" id="Coils"/>
    </source>
</evidence>
<dbReference type="Proteomes" id="UP000186156">
    <property type="component" value="Unassembled WGS sequence"/>
</dbReference>
<name>A0A1N7JMB2_9BACL</name>
<dbReference type="OrthoDB" id="2375911at2"/>
<dbReference type="AlphaFoldDB" id="A0A1N7JMB2"/>
<keyword evidence="1" id="KW-0175">Coiled coil</keyword>
<proteinExistence type="predicted"/>
<evidence type="ECO:0000313" key="3">
    <source>
        <dbReference type="Proteomes" id="UP000186156"/>
    </source>
</evidence>
<keyword evidence="3" id="KW-1185">Reference proteome</keyword>
<dbReference type="EMBL" id="FTOO01000001">
    <property type="protein sequence ID" value="SIS50437.1"/>
    <property type="molecule type" value="Genomic_DNA"/>
</dbReference>
<accession>A0A1N7JMB2</accession>
<reference evidence="3" key="1">
    <citation type="submission" date="2017-01" db="EMBL/GenBank/DDBJ databases">
        <authorList>
            <person name="Varghese N."/>
            <person name="Submissions S."/>
        </authorList>
    </citation>
    <scope>NUCLEOTIDE SEQUENCE [LARGE SCALE GENOMIC DNA]</scope>
    <source>
        <strain evidence="3">DSM 16176</strain>
    </source>
</reference>
<evidence type="ECO:0000313" key="2">
    <source>
        <dbReference type="EMBL" id="SIS50437.1"/>
    </source>
</evidence>
<organism evidence="2 3">
    <name type="scientific">Alicyclobacillus vulcanalis</name>
    <dbReference type="NCBI Taxonomy" id="252246"/>
    <lineage>
        <taxon>Bacteria</taxon>
        <taxon>Bacillati</taxon>
        <taxon>Bacillota</taxon>
        <taxon>Bacilli</taxon>
        <taxon>Bacillales</taxon>
        <taxon>Alicyclobacillaceae</taxon>
        <taxon>Alicyclobacillus</taxon>
    </lineage>
</organism>
<sequence>MSAEVQKMDVEDQFRRMVDLGIGLITYSSEKIAEAARQWAEEKRMTPQQTKEFVQELVERGEKERAEFQNSVQESVQRALTRLGIREDQEVLRAEIRQLRAMVERLDARVAELESRLGASSEPQA</sequence>
<dbReference type="STRING" id="252246.SAMN05421799_10168"/>